<evidence type="ECO:0000313" key="3">
    <source>
        <dbReference type="EMBL" id="MCQ8279777.1"/>
    </source>
</evidence>
<dbReference type="InterPro" id="IPR021330">
    <property type="entry name" value="DUF2939"/>
</dbReference>
<gene>
    <name evidence="3" type="ORF">NFI95_15130</name>
</gene>
<sequence length="205" mass="21926">MSTTLAIGQRPHDAPLSESRRRSSRAGLRAVSACCMVIAVMLYAFSPLATLLQAANGVRNGDVAALRDALDWKSVRAGLKQDIAQNLDSGPATAQAAVAEDELPAFGSSFVTTVASHAIDNEMTPEALMRLLSGQAGPATDWRGVLGRIASLRFTGPSQFEAAIRMGGPDAKPTLLSMRLEQWHWRITHLELPSDDDAPPATHRT</sequence>
<keyword evidence="4" id="KW-1185">Reference proteome</keyword>
<evidence type="ECO:0000313" key="4">
    <source>
        <dbReference type="Proteomes" id="UP001524587"/>
    </source>
</evidence>
<reference evidence="3 4" key="1">
    <citation type="submission" date="2022-06" db="EMBL/GenBank/DDBJ databases">
        <title>Endosaccharibacter gen. nov., sp. nov., endophytic bacteria isolated from sugarcane.</title>
        <authorList>
            <person name="Pitiwittayakul N."/>
            <person name="Yukphan P."/>
            <person name="Charoenyingcharoen P."/>
            <person name="Tanasupawat S."/>
        </authorList>
    </citation>
    <scope>NUCLEOTIDE SEQUENCE [LARGE SCALE GENOMIC DNA]</scope>
    <source>
        <strain evidence="3 4">KSS8</strain>
    </source>
</reference>
<proteinExistence type="predicted"/>
<feature type="transmembrane region" description="Helical" evidence="2">
    <location>
        <begin position="26"/>
        <end position="45"/>
    </location>
</feature>
<feature type="compositionally biased region" description="Basic and acidic residues" evidence="1">
    <location>
        <begin position="10"/>
        <end position="21"/>
    </location>
</feature>
<keyword evidence="2" id="KW-1133">Transmembrane helix</keyword>
<comment type="caution">
    <text evidence="3">The sequence shown here is derived from an EMBL/GenBank/DDBJ whole genome shotgun (WGS) entry which is preliminary data.</text>
</comment>
<dbReference type="RefSeq" id="WP_422865267.1">
    <property type="nucleotide sequence ID" value="NZ_JAMSKV010000016.1"/>
</dbReference>
<dbReference type="Proteomes" id="UP001524587">
    <property type="component" value="Unassembled WGS sequence"/>
</dbReference>
<dbReference type="Pfam" id="PF11159">
    <property type="entry name" value="DUF2939"/>
    <property type="match status" value="1"/>
</dbReference>
<accession>A0ABT1WA67</accession>
<dbReference type="EMBL" id="JAMSKV010000016">
    <property type="protein sequence ID" value="MCQ8279777.1"/>
    <property type="molecule type" value="Genomic_DNA"/>
</dbReference>
<evidence type="ECO:0000256" key="1">
    <source>
        <dbReference type="SAM" id="MobiDB-lite"/>
    </source>
</evidence>
<keyword evidence="2" id="KW-0812">Transmembrane</keyword>
<keyword evidence="2" id="KW-0472">Membrane</keyword>
<name>A0ABT1WA67_9PROT</name>
<evidence type="ECO:0000256" key="2">
    <source>
        <dbReference type="SAM" id="Phobius"/>
    </source>
</evidence>
<organism evidence="3 4">
    <name type="scientific">Endosaccharibacter trunci</name>
    <dbReference type="NCBI Taxonomy" id="2812733"/>
    <lineage>
        <taxon>Bacteria</taxon>
        <taxon>Pseudomonadati</taxon>
        <taxon>Pseudomonadota</taxon>
        <taxon>Alphaproteobacteria</taxon>
        <taxon>Acetobacterales</taxon>
        <taxon>Acetobacteraceae</taxon>
        <taxon>Endosaccharibacter</taxon>
    </lineage>
</organism>
<feature type="region of interest" description="Disordered" evidence="1">
    <location>
        <begin position="1"/>
        <end position="22"/>
    </location>
</feature>
<protein>
    <submittedName>
        <fullName evidence="3">DUF2939 domain-containing protein</fullName>
    </submittedName>
</protein>